<evidence type="ECO:0000259" key="1">
    <source>
        <dbReference type="PROSITE" id="PS50104"/>
    </source>
</evidence>
<organism evidence="2 3">
    <name type="scientific">[Ruminococcus] torques</name>
    <dbReference type="NCBI Taxonomy" id="33039"/>
    <lineage>
        <taxon>Bacteria</taxon>
        <taxon>Bacillati</taxon>
        <taxon>Bacillota</taxon>
        <taxon>Clostridia</taxon>
        <taxon>Lachnospirales</taxon>
        <taxon>Lachnospiraceae</taxon>
        <taxon>Mediterraneibacter</taxon>
    </lineage>
</organism>
<accession>A0A564SWE8</accession>
<dbReference type="Gene3D" id="3.40.50.10140">
    <property type="entry name" value="Toll/interleukin-1 receptor homology (TIR) domain"/>
    <property type="match status" value="1"/>
</dbReference>
<dbReference type="PROSITE" id="PS50104">
    <property type="entry name" value="TIR"/>
    <property type="match status" value="1"/>
</dbReference>
<dbReference type="InterPro" id="IPR035897">
    <property type="entry name" value="Toll_tir_struct_dom_sf"/>
</dbReference>
<dbReference type="GO" id="GO:0007165">
    <property type="term" value="P:signal transduction"/>
    <property type="evidence" value="ECO:0007669"/>
    <property type="project" value="InterPro"/>
</dbReference>
<feature type="domain" description="TIR" evidence="1">
    <location>
        <begin position="1"/>
        <end position="123"/>
    </location>
</feature>
<proteinExistence type="predicted"/>
<dbReference type="InterPro" id="IPR000157">
    <property type="entry name" value="TIR_dom"/>
</dbReference>
<dbReference type="Pfam" id="PF13676">
    <property type="entry name" value="TIR_2"/>
    <property type="match status" value="1"/>
</dbReference>
<protein>
    <submittedName>
        <fullName evidence="2">TIR domain protein</fullName>
    </submittedName>
</protein>
<dbReference type="EMBL" id="CABHNA010000034">
    <property type="protein sequence ID" value="VUW99391.1"/>
    <property type="molecule type" value="Genomic_DNA"/>
</dbReference>
<reference evidence="2 3" key="1">
    <citation type="submission" date="2019-07" db="EMBL/GenBank/DDBJ databases">
        <authorList>
            <person name="Hibberd C M."/>
            <person name="Gehrig L. J."/>
            <person name="Chang H.-W."/>
            <person name="Venkatesh S."/>
        </authorList>
    </citation>
    <scope>NUCLEOTIDE SEQUENCE [LARGE SCALE GENOMIC DNA]</scope>
    <source>
        <strain evidence="2">Ruminococcus_torques_SSTS_Bg7063</strain>
    </source>
</reference>
<evidence type="ECO:0000313" key="2">
    <source>
        <dbReference type="EMBL" id="VUW99391.1"/>
    </source>
</evidence>
<evidence type="ECO:0000313" key="3">
    <source>
        <dbReference type="Proteomes" id="UP000363661"/>
    </source>
</evidence>
<dbReference type="SUPFAM" id="SSF52200">
    <property type="entry name" value="Toll/Interleukin receptor TIR domain"/>
    <property type="match status" value="1"/>
</dbReference>
<gene>
    <name evidence="2" type="ORF">RTSSTS7063_00700</name>
</gene>
<dbReference type="Proteomes" id="UP000363661">
    <property type="component" value="Unassembled WGS sequence"/>
</dbReference>
<dbReference type="AlphaFoldDB" id="A0A564SWE8"/>
<sequence>MSNIFVSWSKAKSREFALEIKYLIESLDPHSNVFMSEENISAGEKVQEKIIKKIEECDLLLLCFTKENKKSPWLLYEAGFACGLNKTVIPLLFDNDPNWHSWIDNPMNVVREININGADFEASFINCFGLRDSSYTRNVLSNFVKNVENIKDKYRQVDIQCEDFVDILLNNESFKVKSPIYRNKTAYFMTGFETFDLWKAVVQSFLYTGKYLWIYGRKNMKLFGGNFKELFEYLEEKSIIDNMAGIDFRCMFLNPEAEEVKFAHKQQDIFLQELDATIKRAKYQIGDNRILQKCFRKYSNRREEIIIRLDNCIIYSKPHFDENGQPQIMTDSKFEVFSATSERGKECIEKYCTVWNGAVDLF</sequence>
<keyword evidence="3" id="KW-1185">Reference proteome</keyword>
<dbReference type="RefSeq" id="WP_144366547.1">
    <property type="nucleotide sequence ID" value="NZ_CABHNA010000034.1"/>
</dbReference>
<name>A0A564SWE8_9FIRM</name>